<dbReference type="Pfam" id="PF04212">
    <property type="entry name" value="MIT"/>
    <property type="match status" value="1"/>
</dbReference>
<evidence type="ECO:0000256" key="1">
    <source>
        <dbReference type="ARBA" id="ARBA00004481"/>
    </source>
</evidence>
<accession>A0AAE8MSZ0</accession>
<evidence type="ECO:0000256" key="6">
    <source>
        <dbReference type="ARBA" id="ARBA00022753"/>
    </source>
</evidence>
<evidence type="ECO:0000256" key="7">
    <source>
        <dbReference type="ARBA" id="ARBA00022801"/>
    </source>
</evidence>
<dbReference type="InterPro" id="IPR041569">
    <property type="entry name" value="AAA_lid_3"/>
</dbReference>
<evidence type="ECO:0000256" key="4">
    <source>
        <dbReference type="ARBA" id="ARBA00022448"/>
    </source>
</evidence>
<evidence type="ECO:0000259" key="14">
    <source>
        <dbReference type="SMART" id="SM00745"/>
    </source>
</evidence>
<keyword evidence="6" id="KW-0967">Endosome</keyword>
<proteinExistence type="inferred from homology"/>
<dbReference type="Proteomes" id="UP001187682">
    <property type="component" value="Unassembled WGS sequence"/>
</dbReference>
<dbReference type="GO" id="GO:0015031">
    <property type="term" value="P:protein transport"/>
    <property type="evidence" value="ECO:0007669"/>
    <property type="project" value="UniProtKB-KW"/>
</dbReference>
<evidence type="ECO:0000313" key="16">
    <source>
        <dbReference type="Proteomes" id="UP001187682"/>
    </source>
</evidence>
<dbReference type="SUPFAM" id="SSF52540">
    <property type="entry name" value="P-loop containing nucleoside triphosphate hydrolases"/>
    <property type="match status" value="1"/>
</dbReference>
<dbReference type="GO" id="GO:0045324">
    <property type="term" value="P:late endosome to vacuole transport"/>
    <property type="evidence" value="ECO:0007669"/>
    <property type="project" value="UniProtKB-ARBA"/>
</dbReference>
<dbReference type="SUPFAM" id="SSF116846">
    <property type="entry name" value="MIT domain"/>
    <property type="match status" value="1"/>
</dbReference>
<keyword evidence="8" id="KW-0067">ATP-binding</keyword>
<dbReference type="Gene3D" id="1.20.58.80">
    <property type="entry name" value="Phosphotransferase system, lactose/cellobiose-type IIA subunit"/>
    <property type="match status" value="1"/>
</dbReference>
<dbReference type="GO" id="GO:0016197">
    <property type="term" value="P:endosomal transport"/>
    <property type="evidence" value="ECO:0007669"/>
    <property type="project" value="TreeGrafter"/>
</dbReference>
<keyword evidence="9" id="KW-0653">Protein transport</keyword>
<dbReference type="InterPro" id="IPR036181">
    <property type="entry name" value="MIT_dom_sf"/>
</dbReference>
<dbReference type="Gene3D" id="3.40.50.300">
    <property type="entry name" value="P-loop containing nucleotide triphosphate hydrolases"/>
    <property type="match status" value="1"/>
</dbReference>
<reference evidence="15" key="1">
    <citation type="submission" date="2018-03" db="EMBL/GenBank/DDBJ databases">
        <authorList>
            <person name="Guldener U."/>
        </authorList>
    </citation>
    <scope>NUCLEOTIDE SEQUENCE</scope>
</reference>
<dbReference type="Pfam" id="PF09336">
    <property type="entry name" value="Vps4_C"/>
    <property type="match status" value="1"/>
</dbReference>
<feature type="domain" description="MIT" evidence="14">
    <location>
        <begin position="4"/>
        <end position="81"/>
    </location>
</feature>
<dbReference type="Pfam" id="PF00004">
    <property type="entry name" value="AAA"/>
    <property type="match status" value="1"/>
</dbReference>
<keyword evidence="4" id="KW-0813">Transport</keyword>
<dbReference type="AlphaFoldDB" id="A0AAE8MSZ0"/>
<comment type="subcellular location">
    <subcellularLocation>
        <location evidence="1">Endosome membrane</location>
        <topology evidence="1">Peripheral membrane protein</topology>
    </subcellularLocation>
</comment>
<dbReference type="GO" id="GO:0005524">
    <property type="term" value="F:ATP binding"/>
    <property type="evidence" value="ECO:0007669"/>
    <property type="project" value="UniProtKB-KW"/>
</dbReference>
<evidence type="ECO:0000256" key="9">
    <source>
        <dbReference type="ARBA" id="ARBA00022927"/>
    </source>
</evidence>
<evidence type="ECO:0000259" key="13">
    <source>
        <dbReference type="SMART" id="SM00382"/>
    </source>
</evidence>
<dbReference type="SMART" id="SM00745">
    <property type="entry name" value="MIT"/>
    <property type="match status" value="1"/>
</dbReference>
<evidence type="ECO:0000256" key="11">
    <source>
        <dbReference type="ARBA" id="ARBA00048883"/>
    </source>
</evidence>
<dbReference type="InterPro" id="IPR015415">
    <property type="entry name" value="Spast_Vps4_C"/>
</dbReference>
<dbReference type="FunFam" id="3.40.50.300:FF:000043">
    <property type="entry name" value="Vacuolar protein sorting-associated protein 4"/>
    <property type="match status" value="1"/>
</dbReference>
<dbReference type="FunFam" id="1.10.8.60:FF:000015">
    <property type="entry name" value="vacuolar protein sorting-associated protein 4A"/>
    <property type="match status" value="1"/>
</dbReference>
<keyword evidence="16" id="KW-1185">Reference proteome</keyword>
<evidence type="ECO:0000256" key="3">
    <source>
        <dbReference type="ARBA" id="ARBA00012674"/>
    </source>
</evidence>
<dbReference type="GO" id="GO:0007033">
    <property type="term" value="P:vacuole organization"/>
    <property type="evidence" value="ECO:0007669"/>
    <property type="project" value="TreeGrafter"/>
</dbReference>
<name>A0AAE8MSZ0_9PEZI</name>
<comment type="caution">
    <text evidence="15">The sequence shown here is derived from an EMBL/GenBank/DDBJ whole genome shotgun (WGS) entry which is preliminary data.</text>
</comment>
<dbReference type="InterPro" id="IPR007330">
    <property type="entry name" value="MIT_dom"/>
</dbReference>
<dbReference type="EC" id="3.6.4.6" evidence="3"/>
<gene>
    <name evidence="15" type="ORF">DNG_02251</name>
</gene>
<dbReference type="Gene3D" id="1.10.8.60">
    <property type="match status" value="1"/>
</dbReference>
<evidence type="ECO:0000256" key="2">
    <source>
        <dbReference type="ARBA" id="ARBA00006914"/>
    </source>
</evidence>
<dbReference type="CDD" id="cd02678">
    <property type="entry name" value="MIT_VPS4"/>
    <property type="match status" value="1"/>
</dbReference>
<dbReference type="Pfam" id="PF17862">
    <property type="entry name" value="AAA_lid_3"/>
    <property type="match status" value="1"/>
</dbReference>
<dbReference type="InterPro" id="IPR050304">
    <property type="entry name" value="MT-severing_AAA_ATPase"/>
</dbReference>
<dbReference type="GO" id="GO:0010008">
    <property type="term" value="C:endosome membrane"/>
    <property type="evidence" value="ECO:0007669"/>
    <property type="project" value="UniProtKB-SubCell"/>
</dbReference>
<keyword evidence="5" id="KW-0547">Nucleotide-binding</keyword>
<dbReference type="EMBL" id="ONZQ02000002">
    <property type="protein sequence ID" value="SPN99214.1"/>
    <property type="molecule type" value="Genomic_DNA"/>
</dbReference>
<dbReference type="SMART" id="SM00382">
    <property type="entry name" value="AAA"/>
    <property type="match status" value="1"/>
</dbReference>
<dbReference type="FunFam" id="1.20.58.80:FF:000004">
    <property type="entry name" value="Vacuolar protein sorting-associated protein 4"/>
    <property type="match status" value="1"/>
</dbReference>
<dbReference type="PANTHER" id="PTHR23074:SF83">
    <property type="entry name" value="VACUOLAR PROTEIN SORTING-ASSOCIATED PROTEIN 4A"/>
    <property type="match status" value="1"/>
</dbReference>
<dbReference type="InterPro" id="IPR027417">
    <property type="entry name" value="P-loop_NTPase"/>
</dbReference>
<dbReference type="InterPro" id="IPR045253">
    <property type="entry name" value="VPS4_MIT"/>
</dbReference>
<dbReference type="InterPro" id="IPR003593">
    <property type="entry name" value="AAA+_ATPase"/>
</dbReference>
<dbReference type="PANTHER" id="PTHR23074">
    <property type="entry name" value="AAA DOMAIN-CONTAINING"/>
    <property type="match status" value="1"/>
</dbReference>
<feature type="region of interest" description="Disordered" evidence="12">
    <location>
        <begin position="80"/>
        <end position="112"/>
    </location>
</feature>
<dbReference type="InterPro" id="IPR003959">
    <property type="entry name" value="ATPase_AAA_core"/>
</dbReference>
<dbReference type="GO" id="GO:0016887">
    <property type="term" value="F:ATP hydrolysis activity"/>
    <property type="evidence" value="ECO:0007669"/>
    <property type="project" value="InterPro"/>
</dbReference>
<evidence type="ECO:0000256" key="5">
    <source>
        <dbReference type="ARBA" id="ARBA00022741"/>
    </source>
</evidence>
<evidence type="ECO:0000256" key="12">
    <source>
        <dbReference type="SAM" id="MobiDB-lite"/>
    </source>
</evidence>
<keyword evidence="10" id="KW-0472">Membrane</keyword>
<comment type="similarity">
    <text evidence="2">Belongs to the AAA ATPase family.</text>
</comment>
<keyword evidence="7" id="KW-0378">Hydrolase</keyword>
<sequence length="436" mass="47242">MSGITDFLGKAIATVKKAIDADNDQEYAKAFQLYTSSIELFLLAAKWEKNPKSKDMIRGKATEYMDRAEKLKVFLAESEAKPNGAGKGGGGSPGGGGGASAKKEKAGSGLDEDAEKLRNALQSIVVMEKPNVAWGDVAGLEDAKEALQEAVVLPIQYPSIFTGNRQPWKGILMYGPPGTGKSYLAKAVATETGGSFFNVKSSDLVSKWMGESERLIKQLFAMARESKPTVIFIDEIDALCSARGEGGESEASRRIKTEFLVQMDGVDNNNEGILVLGATNLPWGLDIAMMRRFQRVVHIGLPNPAGRAKLFKMAMGDTPSTLTMHDFAELARISDGYSGSDIANVVKESLMYPVRKITRATHFKRVDVDGQKKYAPCSPGDPEAVEMSLSSIKDTELAVPLVEFRDVVKALKDSAPTSNAKSLEKYVEWANARERA</sequence>
<evidence type="ECO:0000256" key="8">
    <source>
        <dbReference type="ARBA" id="ARBA00022840"/>
    </source>
</evidence>
<comment type="catalytic activity">
    <reaction evidence="11">
        <text>ATP + H2O = ADP + phosphate + H(+)</text>
        <dbReference type="Rhea" id="RHEA:13065"/>
        <dbReference type="ChEBI" id="CHEBI:15377"/>
        <dbReference type="ChEBI" id="CHEBI:15378"/>
        <dbReference type="ChEBI" id="CHEBI:30616"/>
        <dbReference type="ChEBI" id="CHEBI:43474"/>
        <dbReference type="ChEBI" id="CHEBI:456216"/>
        <dbReference type="EC" id="3.6.4.6"/>
    </reaction>
</comment>
<feature type="domain" description="AAA+ ATPase" evidence="13">
    <location>
        <begin position="167"/>
        <end position="303"/>
    </location>
</feature>
<evidence type="ECO:0000256" key="10">
    <source>
        <dbReference type="ARBA" id="ARBA00023136"/>
    </source>
</evidence>
<evidence type="ECO:0000313" key="15">
    <source>
        <dbReference type="EMBL" id="SPN99214.1"/>
    </source>
</evidence>
<protein>
    <recommendedName>
        <fullName evidence="3">vesicle-fusing ATPase</fullName>
        <ecNumber evidence="3">3.6.4.6</ecNumber>
    </recommendedName>
</protein>
<feature type="compositionally biased region" description="Gly residues" evidence="12">
    <location>
        <begin position="85"/>
        <end position="99"/>
    </location>
</feature>
<organism evidence="15 16">
    <name type="scientific">Cephalotrichum gorgonifer</name>
    <dbReference type="NCBI Taxonomy" id="2041049"/>
    <lineage>
        <taxon>Eukaryota</taxon>
        <taxon>Fungi</taxon>
        <taxon>Dikarya</taxon>
        <taxon>Ascomycota</taxon>
        <taxon>Pezizomycotina</taxon>
        <taxon>Sordariomycetes</taxon>
        <taxon>Hypocreomycetidae</taxon>
        <taxon>Microascales</taxon>
        <taxon>Microascaceae</taxon>
        <taxon>Cephalotrichum</taxon>
    </lineage>
</organism>